<name>A0ABX3CK31_9BACI</name>
<gene>
    <name evidence="2" type="ORF">BBV17_28200</name>
</gene>
<feature type="transmembrane region" description="Helical" evidence="1">
    <location>
        <begin position="204"/>
        <end position="223"/>
    </location>
</feature>
<feature type="transmembrane region" description="Helical" evidence="1">
    <location>
        <begin position="424"/>
        <end position="444"/>
    </location>
</feature>
<sequence length="459" mass="52008">MLYLLIWCIVLTASIYLFKQAGGSLSLLKPNMNSIIFYYSFLISSFIGTLLIAMEVDDYYMINRLSHEEYRQIGFYIICLVMVLFPLVMMLISKLSNFNAKEEFNAYLSKDISLPFKEKNEFFLIFLMLSVISLASILYTLWKAPVIPILEVALGNSEYSPGELRIMAQREFGGNVLIRNIFAIALTPLLSLIAYVYAVRTGQVKWKLLYLSLFAGAILINIYDLAKSPVFFYLIMFLLLSLYIGVIRFTVRRLVLWGLLGAAALVSMYIVIQGVTDMGSYLSYNSGPVGRLIFAQIAPTFLHFDLYGHLLPFLNGKSLPIITDLFDMDQVRSARVVMETVFPEKVEAGTAGVLNTLYIAEAYANFGYLGVIVSTIYIAALVQILYIVFVRLPKNPVFLCLFIYFTINIPRTLVGGFADFLFNPIWVLMTGLFVGILLFIRLRIDLTALWQKKKSGNEV</sequence>
<dbReference type="NCBIfam" id="TIGR04370">
    <property type="entry name" value="glyco_rpt_poly"/>
    <property type="match status" value="1"/>
</dbReference>
<proteinExistence type="predicted"/>
<feature type="transmembrane region" description="Helical" evidence="1">
    <location>
        <begin position="35"/>
        <end position="53"/>
    </location>
</feature>
<evidence type="ECO:0008006" key="4">
    <source>
        <dbReference type="Google" id="ProtNLM"/>
    </source>
</evidence>
<comment type="caution">
    <text evidence="2">The sequence shown here is derived from an EMBL/GenBank/DDBJ whole genome shotgun (WGS) entry which is preliminary data.</text>
</comment>
<dbReference type="EMBL" id="MBRJ01000057">
    <property type="protein sequence ID" value="OHX41522.1"/>
    <property type="molecule type" value="Genomic_DNA"/>
</dbReference>
<feature type="transmembrane region" description="Helical" evidence="1">
    <location>
        <begin position="73"/>
        <end position="92"/>
    </location>
</feature>
<keyword evidence="1" id="KW-1133">Transmembrane helix</keyword>
<feature type="transmembrane region" description="Helical" evidence="1">
    <location>
        <begin position="397"/>
        <end position="418"/>
    </location>
</feature>
<feature type="transmembrane region" description="Helical" evidence="1">
    <location>
        <begin position="366"/>
        <end position="390"/>
    </location>
</feature>
<accession>A0ABX3CK31</accession>
<feature type="transmembrane region" description="Helical" evidence="1">
    <location>
        <begin position="230"/>
        <end position="248"/>
    </location>
</feature>
<evidence type="ECO:0000313" key="2">
    <source>
        <dbReference type="EMBL" id="OHX41522.1"/>
    </source>
</evidence>
<feature type="transmembrane region" description="Helical" evidence="1">
    <location>
        <begin position="254"/>
        <end position="272"/>
    </location>
</feature>
<keyword evidence="1" id="KW-0472">Membrane</keyword>
<evidence type="ECO:0000256" key="1">
    <source>
        <dbReference type="SAM" id="Phobius"/>
    </source>
</evidence>
<protein>
    <recommendedName>
        <fullName evidence="4">Oligosaccharide repeat unit polymerase</fullName>
    </recommendedName>
</protein>
<keyword evidence="1" id="KW-0812">Transmembrane</keyword>
<dbReference type="RefSeq" id="WP_009331993.1">
    <property type="nucleotide sequence ID" value="NZ_CP062790.1"/>
</dbReference>
<reference evidence="2 3" key="1">
    <citation type="submission" date="2016-07" db="EMBL/GenBank/DDBJ databases">
        <title>Bacillus oceanisediminis whole genome.</title>
        <authorList>
            <person name="Pal Y."/>
            <person name="Verma A."/>
            <person name="Mual P."/>
            <person name="Srinivasan K."/>
        </authorList>
    </citation>
    <scope>NUCLEOTIDE SEQUENCE [LARGE SCALE GENOMIC DNA]</scope>
    <source>
        <strain evidence="2 3">Bhandara28</strain>
    </source>
</reference>
<evidence type="ECO:0000313" key="3">
    <source>
        <dbReference type="Proteomes" id="UP000180194"/>
    </source>
</evidence>
<keyword evidence="3" id="KW-1185">Reference proteome</keyword>
<dbReference type="Proteomes" id="UP000180194">
    <property type="component" value="Unassembled WGS sequence"/>
</dbReference>
<organism evidence="2 3">
    <name type="scientific">Cytobacillus oceanisediminis</name>
    <dbReference type="NCBI Taxonomy" id="665099"/>
    <lineage>
        <taxon>Bacteria</taxon>
        <taxon>Bacillati</taxon>
        <taxon>Bacillota</taxon>
        <taxon>Bacilli</taxon>
        <taxon>Bacillales</taxon>
        <taxon>Bacillaceae</taxon>
        <taxon>Cytobacillus</taxon>
    </lineage>
</organism>
<feature type="transmembrane region" description="Helical" evidence="1">
    <location>
        <begin position="122"/>
        <end position="142"/>
    </location>
</feature>
<feature type="transmembrane region" description="Helical" evidence="1">
    <location>
        <begin position="176"/>
        <end position="198"/>
    </location>
</feature>